<name>A0A1Y1SI62_9GAMM</name>
<keyword evidence="1" id="KW-1133">Transmembrane helix</keyword>
<dbReference type="AlphaFoldDB" id="A0A1Y1SI62"/>
<dbReference type="Proteomes" id="UP000192342">
    <property type="component" value="Unassembled WGS sequence"/>
</dbReference>
<dbReference type="EMBL" id="AQQV01000001">
    <property type="protein sequence ID" value="ORE89344.1"/>
    <property type="molecule type" value="Genomic_DNA"/>
</dbReference>
<feature type="transmembrane region" description="Helical" evidence="1">
    <location>
        <begin position="21"/>
        <end position="40"/>
    </location>
</feature>
<evidence type="ECO:0000313" key="2">
    <source>
        <dbReference type="EMBL" id="ORE89344.1"/>
    </source>
</evidence>
<reference evidence="2 3" key="1">
    <citation type="submission" date="2013-04" db="EMBL/GenBank/DDBJ databases">
        <title>Oceanococcus atlanticus 22II-S10r2 Genome Sequencing.</title>
        <authorList>
            <person name="Lai Q."/>
            <person name="Li G."/>
            <person name="Shao Z."/>
        </authorList>
    </citation>
    <scope>NUCLEOTIDE SEQUENCE [LARGE SCALE GENOMIC DNA]</scope>
    <source>
        <strain evidence="2 3">22II-S10r2</strain>
    </source>
</reference>
<feature type="transmembrane region" description="Helical" evidence="1">
    <location>
        <begin position="46"/>
        <end position="70"/>
    </location>
</feature>
<proteinExistence type="predicted"/>
<protein>
    <submittedName>
        <fullName evidence="2">Uncharacterized protein</fullName>
    </submittedName>
</protein>
<sequence length="73" mass="7621">MHTVQDQNFISHAAPAPARQAWGAPFTVSLIGWAAGTAAAVSVGGWLGVTLGAVAWMGVPALWLFGEILFEQD</sequence>
<evidence type="ECO:0000256" key="1">
    <source>
        <dbReference type="SAM" id="Phobius"/>
    </source>
</evidence>
<gene>
    <name evidence="2" type="ORF">ATO7_05675</name>
</gene>
<evidence type="ECO:0000313" key="3">
    <source>
        <dbReference type="Proteomes" id="UP000192342"/>
    </source>
</evidence>
<keyword evidence="1" id="KW-0472">Membrane</keyword>
<dbReference type="RefSeq" id="WP_146680162.1">
    <property type="nucleotide sequence ID" value="NZ_AQQV01000001.1"/>
</dbReference>
<keyword evidence="3" id="KW-1185">Reference proteome</keyword>
<keyword evidence="1" id="KW-0812">Transmembrane</keyword>
<organism evidence="2 3">
    <name type="scientific">Oceanococcus atlanticus</name>
    <dbReference type="NCBI Taxonomy" id="1317117"/>
    <lineage>
        <taxon>Bacteria</taxon>
        <taxon>Pseudomonadati</taxon>
        <taxon>Pseudomonadota</taxon>
        <taxon>Gammaproteobacteria</taxon>
        <taxon>Chromatiales</taxon>
        <taxon>Oceanococcaceae</taxon>
        <taxon>Oceanococcus</taxon>
    </lineage>
</organism>
<comment type="caution">
    <text evidence="2">The sequence shown here is derived from an EMBL/GenBank/DDBJ whole genome shotgun (WGS) entry which is preliminary data.</text>
</comment>
<accession>A0A1Y1SI62</accession>